<dbReference type="PANTHER" id="PTHR13165:SF2">
    <property type="entry name" value="OS08G0517300 PROTEIN"/>
    <property type="match status" value="1"/>
</dbReference>
<dbReference type="STRING" id="4577.A0A1D6P5P8"/>
<dbReference type="InParanoid" id="A0A1D6P5P8"/>
<reference evidence="2" key="1">
    <citation type="submission" date="2015-12" db="EMBL/GenBank/DDBJ databases">
        <title>Update maize B73 reference genome by single molecule sequencing technologies.</title>
        <authorList>
            <consortium name="Maize Genome Sequencing Project"/>
            <person name="Ware D."/>
        </authorList>
    </citation>
    <scope>NUCLEOTIDE SEQUENCE</scope>
    <source>
        <tissue evidence="2">Seedling</tissue>
    </source>
</reference>
<dbReference type="PANTHER" id="PTHR13165">
    <property type="entry name" value="ARSENITE-RESISTANCE PROTEIN 2"/>
    <property type="match status" value="1"/>
</dbReference>
<protein>
    <submittedName>
        <fullName evidence="2">Serrate RNA effector molecule</fullName>
    </submittedName>
</protein>
<name>A0A1D6P5P8_MAIZE</name>
<gene>
    <name evidence="2" type="ORF">ZEAMMB73_Zm00001d046965</name>
</gene>
<proteinExistence type="predicted"/>
<evidence type="ECO:0000313" key="2">
    <source>
        <dbReference type="EMBL" id="AQL05266.1"/>
    </source>
</evidence>
<feature type="region of interest" description="Disordered" evidence="1">
    <location>
        <begin position="187"/>
        <end position="268"/>
    </location>
</feature>
<feature type="compositionally biased region" description="Low complexity" evidence="1">
    <location>
        <begin position="9"/>
        <end position="22"/>
    </location>
</feature>
<dbReference type="AlphaFoldDB" id="A0A1D6P5P8"/>
<accession>A0A1D6P5P8</accession>
<dbReference type="EMBL" id="CM000785">
    <property type="protein sequence ID" value="AQL05266.1"/>
    <property type="molecule type" value="Genomic_DNA"/>
</dbReference>
<evidence type="ECO:0000256" key="1">
    <source>
        <dbReference type="SAM" id="MobiDB-lite"/>
    </source>
</evidence>
<organism evidence="2">
    <name type="scientific">Zea mays</name>
    <name type="common">Maize</name>
    <dbReference type="NCBI Taxonomy" id="4577"/>
    <lineage>
        <taxon>Eukaryota</taxon>
        <taxon>Viridiplantae</taxon>
        <taxon>Streptophyta</taxon>
        <taxon>Embryophyta</taxon>
        <taxon>Tracheophyta</taxon>
        <taxon>Spermatophyta</taxon>
        <taxon>Magnoliopsida</taxon>
        <taxon>Liliopsida</taxon>
        <taxon>Poales</taxon>
        <taxon>Poaceae</taxon>
        <taxon>PACMAD clade</taxon>
        <taxon>Panicoideae</taxon>
        <taxon>Andropogonodae</taxon>
        <taxon>Andropogoneae</taxon>
        <taxon>Tripsacinae</taxon>
        <taxon>Zea</taxon>
    </lineage>
</organism>
<dbReference type="SMR" id="A0A1D6P5P8"/>
<sequence>MASGPGLTSSAVSKSGNNSSKNLDAVEGDGKKGKHGKGSDDSYYAASKAHPVSSEVRRIQIDIEQAQALIRKLDSKKGIENNVLSSSDHEKSDRNKLHGSVGPIVIVQGSSTVKGLEGTELLDTLVTYLWRIHGVDYYGMSEANEPKGLRHVKADARTYNGASSNGAKWENKLDSFWQDRIQDQDPLEIDPKAHGCTPIMQQPAPRGNGRQRPPIESRMRDERGNHRFDRNVDSPTRDGSGENPDDPIYDVFGDPAMHGAFHPDIPAPPVLMHVPGAG</sequence>
<dbReference type="ExpressionAtlas" id="A0A1D6P5P8">
    <property type="expression patterns" value="baseline"/>
</dbReference>
<feature type="compositionally biased region" description="Basic and acidic residues" evidence="1">
    <location>
        <begin position="213"/>
        <end position="240"/>
    </location>
</feature>
<dbReference type="InterPro" id="IPR039727">
    <property type="entry name" value="SE/Ars2"/>
</dbReference>
<feature type="region of interest" description="Disordered" evidence="1">
    <location>
        <begin position="1"/>
        <end position="56"/>
    </location>
</feature>